<keyword evidence="3" id="KW-1185">Reference proteome</keyword>
<protein>
    <submittedName>
        <fullName evidence="2">Uncharacterized protein</fullName>
    </submittedName>
</protein>
<dbReference type="EMBL" id="JACGWZ010000012">
    <property type="protein sequence ID" value="MBA8827886.1"/>
    <property type="molecule type" value="Genomic_DNA"/>
</dbReference>
<evidence type="ECO:0000313" key="2">
    <source>
        <dbReference type="EMBL" id="MBA8827886.1"/>
    </source>
</evidence>
<reference evidence="2 3" key="1">
    <citation type="submission" date="2020-07" db="EMBL/GenBank/DDBJ databases">
        <title>Sequencing the genomes of 1000 actinobacteria strains.</title>
        <authorList>
            <person name="Klenk H.-P."/>
        </authorList>
    </citation>
    <scope>NUCLEOTIDE SEQUENCE [LARGE SCALE GENOMIC DNA]</scope>
    <source>
        <strain evidence="2 3">DSM 45975</strain>
    </source>
</reference>
<dbReference type="Proteomes" id="UP000569329">
    <property type="component" value="Unassembled WGS sequence"/>
</dbReference>
<name>A0A839E5H8_9PSEU</name>
<evidence type="ECO:0000256" key="1">
    <source>
        <dbReference type="SAM" id="MobiDB-lite"/>
    </source>
</evidence>
<dbReference type="RefSeq" id="WP_182547036.1">
    <property type="nucleotide sequence ID" value="NZ_JACGWZ010000012.1"/>
</dbReference>
<accession>A0A839E5H8</accession>
<feature type="region of interest" description="Disordered" evidence="1">
    <location>
        <begin position="1"/>
        <end position="24"/>
    </location>
</feature>
<evidence type="ECO:0000313" key="3">
    <source>
        <dbReference type="Proteomes" id="UP000569329"/>
    </source>
</evidence>
<dbReference type="AlphaFoldDB" id="A0A839E5H8"/>
<comment type="caution">
    <text evidence="2">The sequence shown here is derived from an EMBL/GenBank/DDBJ whole genome shotgun (WGS) entry which is preliminary data.</text>
</comment>
<gene>
    <name evidence="2" type="ORF">FHX42_005293</name>
</gene>
<sequence length="123" mass="12781">MTSSNGNPEIGVNPAPATGERVATSDGMFGRIATSSTPRRHLINRDDGTGRVYHVDNIQPVAVVTVTVSDSTHGTGGANDIVKTVRDFLHDTYGGSNIVNVDVSSPGSATITVEVPTREGFAS</sequence>
<organism evidence="2 3">
    <name type="scientific">Halosaccharopolyspora lacisalsi</name>
    <dbReference type="NCBI Taxonomy" id="1000566"/>
    <lineage>
        <taxon>Bacteria</taxon>
        <taxon>Bacillati</taxon>
        <taxon>Actinomycetota</taxon>
        <taxon>Actinomycetes</taxon>
        <taxon>Pseudonocardiales</taxon>
        <taxon>Pseudonocardiaceae</taxon>
        <taxon>Halosaccharopolyspora</taxon>
    </lineage>
</organism>
<proteinExistence type="predicted"/>